<dbReference type="GeneID" id="90982601"/>
<dbReference type="STRING" id="2754.EH55_08965"/>
<accession>A0A073IVC4</accession>
<keyword evidence="3" id="KW-1185">Reference proteome</keyword>
<dbReference type="Pfam" id="PF13228">
    <property type="entry name" value="DUF4037"/>
    <property type="match status" value="1"/>
</dbReference>
<dbReference type="InterPro" id="IPR025117">
    <property type="entry name" value="DUF4037"/>
</dbReference>
<dbReference type="eggNOG" id="COG0457">
    <property type="taxonomic scope" value="Bacteria"/>
</dbReference>
<dbReference type="AlphaFoldDB" id="A0A073IVC4"/>
<proteinExistence type="predicted"/>
<evidence type="ECO:0000313" key="2">
    <source>
        <dbReference type="EMBL" id="KEJ93421.1"/>
    </source>
</evidence>
<dbReference type="RefSeq" id="WP_037974261.1">
    <property type="nucleotide sequence ID" value="NZ_JAWRIX010000071.1"/>
</dbReference>
<sequence>MTRGLELCRRYYEECAAPAIEEKFKGVARRFAAGLAGEGSECLGFDDEISRDHDFGPGFCLWLTDCDFEKYGAELGALYDRLPKEFMGVARNTQPQGAGRVGVLRIGDFYRRFTGCRGVPPDEASWFRIPQNFLAAATGGEVFRDELGEFSRIRAALLPCYPRDVRLKKLSARVFAMAQAGQYNYPRCAKRGDRTAAAFSLGEFAKAALEAAHLINERYAPYYKWLFRSARGLPLLREAVEMTGSLFAESGGERDKIESICACTAAELKRKGLSDSGDSFLVAHAEEIMRRIESEYLKSFGVAAG</sequence>
<feature type="domain" description="DUF4037" evidence="1">
    <location>
        <begin position="126"/>
        <end position="226"/>
    </location>
</feature>
<dbReference type="EMBL" id="JMKI01000004">
    <property type="protein sequence ID" value="KEJ93421.1"/>
    <property type="molecule type" value="Genomic_DNA"/>
</dbReference>
<gene>
    <name evidence="2" type="ORF">EH55_08965</name>
</gene>
<protein>
    <recommendedName>
        <fullName evidence="1">DUF4037 domain-containing protein</fullName>
    </recommendedName>
</protein>
<dbReference type="Proteomes" id="UP000027665">
    <property type="component" value="Unassembled WGS sequence"/>
</dbReference>
<dbReference type="OrthoDB" id="3030at2"/>
<dbReference type="PATRIC" id="fig|2754.20.peg.1618"/>
<evidence type="ECO:0000313" key="3">
    <source>
        <dbReference type="Proteomes" id="UP000027665"/>
    </source>
</evidence>
<comment type="caution">
    <text evidence="2">The sequence shown here is derived from an EMBL/GenBank/DDBJ whole genome shotgun (WGS) entry which is preliminary data.</text>
</comment>
<evidence type="ECO:0000259" key="1">
    <source>
        <dbReference type="Pfam" id="PF13228"/>
    </source>
</evidence>
<reference evidence="2 3" key="1">
    <citation type="submission" date="2014-04" db="EMBL/GenBank/DDBJ databases">
        <title>Draft Genome Sequence of Synergistes jonesii.</title>
        <authorList>
            <person name="Coil D.A."/>
            <person name="Eisen J.A."/>
            <person name="Holland-Moritz H.E."/>
        </authorList>
    </citation>
    <scope>NUCLEOTIDE SEQUENCE [LARGE SCALE GENOMIC DNA]</scope>
    <source>
        <strain evidence="2 3">78-1</strain>
    </source>
</reference>
<name>A0A073IVC4_9BACT</name>
<organism evidence="2 3">
    <name type="scientific">Synergistes jonesii</name>
    <dbReference type="NCBI Taxonomy" id="2754"/>
    <lineage>
        <taxon>Bacteria</taxon>
        <taxon>Thermotogati</taxon>
        <taxon>Synergistota</taxon>
        <taxon>Synergistia</taxon>
        <taxon>Synergistales</taxon>
        <taxon>Synergistaceae</taxon>
        <taxon>Synergistes</taxon>
    </lineage>
</organism>